<name>A0A8J2K979_9HEXA</name>
<keyword evidence="2" id="KW-1185">Reference proteome</keyword>
<comment type="caution">
    <text evidence="1">The sequence shown here is derived from an EMBL/GenBank/DDBJ whole genome shotgun (WGS) entry which is preliminary data.</text>
</comment>
<proteinExistence type="predicted"/>
<reference evidence="1" key="1">
    <citation type="submission" date="2021-06" db="EMBL/GenBank/DDBJ databases">
        <authorList>
            <person name="Hodson N. C."/>
            <person name="Mongue J. A."/>
            <person name="Jaron S. K."/>
        </authorList>
    </citation>
    <scope>NUCLEOTIDE SEQUENCE</scope>
</reference>
<protein>
    <submittedName>
        <fullName evidence="1">Uncharacterized protein</fullName>
    </submittedName>
</protein>
<accession>A0A8J2K979</accession>
<organism evidence="1 2">
    <name type="scientific">Allacma fusca</name>
    <dbReference type="NCBI Taxonomy" id="39272"/>
    <lineage>
        <taxon>Eukaryota</taxon>
        <taxon>Metazoa</taxon>
        <taxon>Ecdysozoa</taxon>
        <taxon>Arthropoda</taxon>
        <taxon>Hexapoda</taxon>
        <taxon>Collembola</taxon>
        <taxon>Symphypleona</taxon>
        <taxon>Sminthuridae</taxon>
        <taxon>Allacma</taxon>
    </lineage>
</organism>
<evidence type="ECO:0000313" key="1">
    <source>
        <dbReference type="EMBL" id="CAG7731632.1"/>
    </source>
</evidence>
<evidence type="ECO:0000313" key="2">
    <source>
        <dbReference type="Proteomes" id="UP000708208"/>
    </source>
</evidence>
<gene>
    <name evidence="1" type="ORF">AFUS01_LOCUS20208</name>
</gene>
<dbReference type="EMBL" id="CAJVCH010216631">
    <property type="protein sequence ID" value="CAG7731632.1"/>
    <property type="molecule type" value="Genomic_DNA"/>
</dbReference>
<feature type="non-terminal residue" evidence="1">
    <location>
        <position position="1"/>
    </location>
</feature>
<sequence length="12" mass="1188">HKHASANQPGAA</sequence>
<dbReference type="Proteomes" id="UP000708208">
    <property type="component" value="Unassembled WGS sequence"/>
</dbReference>